<feature type="transmembrane region" description="Helical" evidence="1">
    <location>
        <begin position="100"/>
        <end position="120"/>
    </location>
</feature>
<dbReference type="Pfam" id="PF08378">
    <property type="entry name" value="NERD"/>
    <property type="match status" value="1"/>
</dbReference>
<dbReference type="KEGG" id="bmei:Spa11_06630"/>
<gene>
    <name evidence="3" type="ORF">Spa11_06630</name>
</gene>
<sequence>MDFVWAILAPVVVLLAVLFAGAAPAALVVCVWRRSVGTRRHSPLTSDLRRPPGYSLTQSLGELDTDLDAMVAMLLATPAALVATMLLWRQSGGAADWRTQVGALLIVAAVAYVFVARRLWGQLTKRRNLIVGLEGERFVGEELNTLMREGCYVFHDVQMDDGSNIDHVVVSPSGVFSVNTKTLGRLAERFKEARMTVDYDQEKMVFPDRVAPLPSGRLKKEAGWLSRELTSATGFTVRVEPMLALPGWFVERKGASTGVFVFNPKTPSKFFILPRTILDAERMGQLAYQLDRMTRDVPRSYQRRGKWPE</sequence>
<reference evidence="3 4" key="1">
    <citation type="submission" date="2019-02" db="EMBL/GenBank/DDBJ databases">
        <title>Deep-cultivation of Planctomycetes and their phenomic and genomic characterization uncovers novel biology.</title>
        <authorList>
            <person name="Wiegand S."/>
            <person name="Jogler M."/>
            <person name="Boedeker C."/>
            <person name="Pinto D."/>
            <person name="Vollmers J."/>
            <person name="Rivas-Marin E."/>
            <person name="Kohn T."/>
            <person name="Peeters S.H."/>
            <person name="Heuer A."/>
            <person name="Rast P."/>
            <person name="Oberbeckmann S."/>
            <person name="Bunk B."/>
            <person name="Jeske O."/>
            <person name="Meyerdierks A."/>
            <person name="Storesund J.E."/>
            <person name="Kallscheuer N."/>
            <person name="Luecker S."/>
            <person name="Lage O.M."/>
            <person name="Pohl T."/>
            <person name="Merkel B.J."/>
            <person name="Hornburger P."/>
            <person name="Mueller R.-W."/>
            <person name="Bruemmer F."/>
            <person name="Labrenz M."/>
            <person name="Spormann A.M."/>
            <person name="Op den Camp H."/>
            <person name="Overmann J."/>
            <person name="Amann R."/>
            <person name="Jetten M.S.M."/>
            <person name="Mascher T."/>
            <person name="Medema M.H."/>
            <person name="Devos D.P."/>
            <person name="Kaster A.-K."/>
            <person name="Ovreas L."/>
            <person name="Rohde M."/>
            <person name="Galperin M.Y."/>
            <person name="Jogler C."/>
        </authorList>
    </citation>
    <scope>NUCLEOTIDE SEQUENCE [LARGE SCALE GENOMIC DNA]</scope>
    <source>
        <strain evidence="3 4">Spa11</strain>
    </source>
</reference>
<dbReference type="Proteomes" id="UP000316426">
    <property type="component" value="Chromosome"/>
</dbReference>
<dbReference type="AlphaFoldDB" id="A0A518K3Z4"/>
<feature type="transmembrane region" description="Helical" evidence="1">
    <location>
        <begin position="69"/>
        <end position="88"/>
    </location>
</feature>
<name>A0A518K3Z4_9BACT</name>
<keyword evidence="1" id="KW-0812">Transmembrane</keyword>
<dbReference type="InterPro" id="IPR011528">
    <property type="entry name" value="NERD"/>
</dbReference>
<feature type="transmembrane region" description="Helical" evidence="1">
    <location>
        <begin position="6"/>
        <end position="32"/>
    </location>
</feature>
<evidence type="ECO:0000313" key="4">
    <source>
        <dbReference type="Proteomes" id="UP000316426"/>
    </source>
</evidence>
<protein>
    <submittedName>
        <fullName evidence="3">Nuclease-related domain protein</fullName>
    </submittedName>
</protein>
<accession>A0A518K3Z4</accession>
<keyword evidence="4" id="KW-1185">Reference proteome</keyword>
<evidence type="ECO:0000256" key="1">
    <source>
        <dbReference type="SAM" id="Phobius"/>
    </source>
</evidence>
<feature type="domain" description="NERD" evidence="2">
    <location>
        <begin position="131"/>
        <end position="244"/>
    </location>
</feature>
<dbReference type="EMBL" id="CP036349">
    <property type="protein sequence ID" value="QDV72485.1"/>
    <property type="molecule type" value="Genomic_DNA"/>
</dbReference>
<evidence type="ECO:0000313" key="3">
    <source>
        <dbReference type="EMBL" id="QDV72485.1"/>
    </source>
</evidence>
<proteinExistence type="predicted"/>
<keyword evidence="1" id="KW-1133">Transmembrane helix</keyword>
<evidence type="ECO:0000259" key="2">
    <source>
        <dbReference type="PROSITE" id="PS50965"/>
    </source>
</evidence>
<organism evidence="3 4">
    <name type="scientific">Botrimarina mediterranea</name>
    <dbReference type="NCBI Taxonomy" id="2528022"/>
    <lineage>
        <taxon>Bacteria</taxon>
        <taxon>Pseudomonadati</taxon>
        <taxon>Planctomycetota</taxon>
        <taxon>Planctomycetia</taxon>
        <taxon>Pirellulales</taxon>
        <taxon>Lacipirellulaceae</taxon>
        <taxon>Botrimarina</taxon>
    </lineage>
</organism>
<keyword evidence="1" id="KW-0472">Membrane</keyword>
<dbReference type="PROSITE" id="PS50965">
    <property type="entry name" value="NERD"/>
    <property type="match status" value="1"/>
</dbReference>
<dbReference type="RefSeq" id="WP_145107669.1">
    <property type="nucleotide sequence ID" value="NZ_CP036349.1"/>
</dbReference>